<dbReference type="PROSITE" id="PS01056">
    <property type="entry name" value="DNA_LIGASE_N2"/>
    <property type="match status" value="1"/>
</dbReference>
<evidence type="ECO:0000256" key="14">
    <source>
        <dbReference type="HAMAP-Rule" id="MF_01588"/>
    </source>
</evidence>
<evidence type="ECO:0000256" key="11">
    <source>
        <dbReference type="ARBA" id="ARBA00023204"/>
    </source>
</evidence>
<dbReference type="GO" id="GO:0003677">
    <property type="term" value="F:DNA binding"/>
    <property type="evidence" value="ECO:0007669"/>
    <property type="project" value="InterPro"/>
</dbReference>
<dbReference type="PANTHER" id="PTHR23389">
    <property type="entry name" value="CHROMOSOME TRANSMISSION FIDELITY FACTOR 18"/>
    <property type="match status" value="1"/>
</dbReference>
<dbReference type="RefSeq" id="WP_115026208.1">
    <property type="nucleotide sequence ID" value="NZ_UGHZ01000001.1"/>
</dbReference>
<comment type="function">
    <text evidence="1 14">DNA ligase that catalyzes the formation of phosphodiester linkages between 5'-phosphoryl and 3'-hydroxyl groups in double-stranded DNA using NAD as a coenzyme and as the energy source for the reaction. It is essential for DNA replication and repair of damaged DNA.</text>
</comment>
<keyword evidence="4 14" id="KW-0436">Ligase</keyword>
<dbReference type="PROSITE" id="PS50172">
    <property type="entry name" value="BRCT"/>
    <property type="match status" value="1"/>
</dbReference>
<dbReference type="Gene3D" id="1.10.287.610">
    <property type="entry name" value="Helix hairpin bin"/>
    <property type="match status" value="1"/>
</dbReference>
<dbReference type="Pfam" id="PF00533">
    <property type="entry name" value="BRCT"/>
    <property type="match status" value="1"/>
</dbReference>
<dbReference type="InterPro" id="IPR036420">
    <property type="entry name" value="BRCT_dom_sf"/>
</dbReference>
<name>A0A377JPL0_9HELI</name>
<accession>A0A377JPL0</accession>
<dbReference type="GO" id="GO:0006281">
    <property type="term" value="P:DNA repair"/>
    <property type="evidence" value="ECO:0007669"/>
    <property type="project" value="UniProtKB-KW"/>
</dbReference>
<keyword evidence="8 14" id="KW-0862">Zinc</keyword>
<keyword evidence="7 14" id="KW-0227">DNA damage</keyword>
<feature type="binding site" evidence="14">
    <location>
        <position position="165"/>
    </location>
    <ligand>
        <name>NAD(+)</name>
        <dbReference type="ChEBI" id="CHEBI:57540"/>
    </ligand>
</feature>
<dbReference type="InterPro" id="IPR001679">
    <property type="entry name" value="DNA_ligase"/>
</dbReference>
<evidence type="ECO:0000256" key="8">
    <source>
        <dbReference type="ARBA" id="ARBA00022833"/>
    </source>
</evidence>
<evidence type="ECO:0000256" key="5">
    <source>
        <dbReference type="ARBA" id="ARBA00022705"/>
    </source>
</evidence>
<feature type="binding site" evidence="14">
    <location>
        <position position="398"/>
    </location>
    <ligand>
        <name>Zn(2+)</name>
        <dbReference type="ChEBI" id="CHEBI:29105"/>
    </ligand>
</feature>
<feature type="binding site" evidence="14">
    <location>
        <position position="414"/>
    </location>
    <ligand>
        <name>Zn(2+)</name>
        <dbReference type="ChEBI" id="CHEBI:29105"/>
    </ligand>
</feature>
<dbReference type="HAMAP" id="MF_01588">
    <property type="entry name" value="DNA_ligase_A"/>
    <property type="match status" value="1"/>
</dbReference>
<dbReference type="InterPro" id="IPR013840">
    <property type="entry name" value="DNAligase_N"/>
</dbReference>
<dbReference type="SMART" id="SM00278">
    <property type="entry name" value="HhH1"/>
    <property type="match status" value="3"/>
</dbReference>
<dbReference type="Proteomes" id="UP000255335">
    <property type="component" value="Unassembled WGS sequence"/>
</dbReference>
<evidence type="ECO:0000256" key="2">
    <source>
        <dbReference type="ARBA" id="ARBA00012722"/>
    </source>
</evidence>
<dbReference type="GO" id="GO:0005829">
    <property type="term" value="C:cytosol"/>
    <property type="evidence" value="ECO:0007669"/>
    <property type="project" value="TreeGrafter"/>
</dbReference>
<feature type="binding site" evidence="14">
    <location>
        <position position="304"/>
    </location>
    <ligand>
        <name>NAD(+)</name>
        <dbReference type="ChEBI" id="CHEBI:57540"/>
    </ligand>
</feature>
<dbReference type="InterPro" id="IPR010994">
    <property type="entry name" value="RuvA_2-like"/>
</dbReference>
<dbReference type="PANTHER" id="PTHR23389:SF9">
    <property type="entry name" value="DNA LIGASE"/>
    <property type="match status" value="1"/>
</dbReference>
<feature type="binding site" evidence="14">
    <location>
        <begin position="30"/>
        <end position="34"/>
    </location>
    <ligand>
        <name>NAD(+)</name>
        <dbReference type="ChEBI" id="CHEBI:57540"/>
    </ligand>
</feature>
<dbReference type="SMART" id="SM00292">
    <property type="entry name" value="BRCT"/>
    <property type="match status" value="1"/>
</dbReference>
<comment type="catalytic activity">
    <reaction evidence="12 14 15">
        <text>NAD(+) + (deoxyribonucleotide)n-3'-hydroxyl + 5'-phospho-(deoxyribonucleotide)m = (deoxyribonucleotide)n+m + AMP + beta-nicotinamide D-nucleotide.</text>
        <dbReference type="EC" id="6.5.1.2"/>
    </reaction>
</comment>
<protein>
    <recommendedName>
        <fullName evidence="3 14">DNA ligase</fullName>
        <ecNumber evidence="2 14">6.5.1.2</ecNumber>
    </recommendedName>
    <alternativeName>
        <fullName evidence="14">Polydeoxyribonucleotide synthase [NAD(+)]</fullName>
    </alternativeName>
</protein>
<keyword evidence="6 14" id="KW-0479">Metal-binding</keyword>
<dbReference type="SUPFAM" id="SSF56091">
    <property type="entry name" value="DNA ligase/mRNA capping enzyme, catalytic domain"/>
    <property type="match status" value="1"/>
</dbReference>
<dbReference type="CDD" id="cd00114">
    <property type="entry name" value="LIGANc"/>
    <property type="match status" value="1"/>
</dbReference>
<keyword evidence="10 14" id="KW-0520">NAD</keyword>
<comment type="similarity">
    <text evidence="13 14">Belongs to the NAD-dependent DNA ligase family. LigA subfamily.</text>
</comment>
<dbReference type="SUPFAM" id="SSF52113">
    <property type="entry name" value="BRCT domain"/>
    <property type="match status" value="1"/>
</dbReference>
<evidence type="ECO:0000256" key="12">
    <source>
        <dbReference type="ARBA" id="ARBA00034005"/>
    </source>
</evidence>
<dbReference type="Gene3D" id="3.30.470.30">
    <property type="entry name" value="DNA ligase/mRNA capping enzyme"/>
    <property type="match status" value="1"/>
</dbReference>
<dbReference type="EC" id="6.5.1.2" evidence="2 14"/>
<dbReference type="NCBIfam" id="NF005932">
    <property type="entry name" value="PRK07956.1"/>
    <property type="match status" value="1"/>
</dbReference>
<dbReference type="AlphaFoldDB" id="A0A377JPL0"/>
<proteinExistence type="inferred from homology"/>
<dbReference type="InterPro" id="IPR004150">
    <property type="entry name" value="NAD_DNA_ligase_OB"/>
</dbReference>
<dbReference type="FunFam" id="1.10.150.20:FF:000007">
    <property type="entry name" value="DNA ligase"/>
    <property type="match status" value="1"/>
</dbReference>
<feature type="binding site" evidence="14">
    <location>
        <position position="131"/>
    </location>
    <ligand>
        <name>NAD(+)</name>
        <dbReference type="ChEBI" id="CHEBI:57540"/>
    </ligand>
</feature>
<dbReference type="Gene3D" id="2.40.50.140">
    <property type="entry name" value="Nucleic acid-binding proteins"/>
    <property type="match status" value="1"/>
</dbReference>
<feature type="binding site" evidence="14">
    <location>
        <position position="419"/>
    </location>
    <ligand>
        <name>Zn(2+)</name>
        <dbReference type="ChEBI" id="CHEBI:29105"/>
    </ligand>
</feature>
<dbReference type="PIRSF" id="PIRSF001604">
    <property type="entry name" value="LigA"/>
    <property type="match status" value="1"/>
</dbReference>
<comment type="cofactor">
    <cofactor evidence="14">
        <name>Mg(2+)</name>
        <dbReference type="ChEBI" id="CHEBI:18420"/>
    </cofactor>
    <cofactor evidence="14">
        <name>Mn(2+)</name>
        <dbReference type="ChEBI" id="CHEBI:29035"/>
    </cofactor>
</comment>
<evidence type="ECO:0000256" key="6">
    <source>
        <dbReference type="ARBA" id="ARBA00022723"/>
    </source>
</evidence>
<sequence>MTQQEYSSNIQKLTKMAYHYYVLDDPIATDSQYDELYHQVLEFEKQNPTLISPHSPTQRVGDTPLESFSKNSHIERMWSLEDVFNQAEMQEWCERIYKSYPHSHFTCSPKFDGASLNLLYRNGILVSATTRGDGIVGELVTSNARTIQSIPLSIDFKGEIEIRGEVVIAKDDFEKINNERLGQNLSLFANPRNAAAGSLRQLDSKITAKRKLRFMPWGIGAGLTQFGSFYEALQKITDFGFAPVPFLTHCKGSDDIMQMYKILISKRDEYPIMLDGMVIMLDEIEIQQSLGWTIKAPRFACAFKFPAVEKSSKILDVTLQVGRTGIITPVAELEPVEIEGAMIARATLHNFSEIERKDIRINDEVIIIRSGDVIPKIIKPITALRDGTQIPITKPTHCPVCKQELLIEEIFIKCQNLSCEARVIESIIHFASKKALNIDGLGEKIVIQLFESGFIQSILDIYSLQESQLLTLEGWKEKRAKNLITAIQNTIGVELWRFINALGIEHIGEGASKRLAQSFGKDTFSVDFQQILSLDGFGEEMAYSLVEFNHANKELIAKLLEIISPKIEQLKLDESHIFYNKSIVLTGTLNKPRDEIVEMLESKGAKISSSVSKKTDFVIYGEKAGSKLEKAQNLGVKTLSEREFMGYMQES</sequence>
<dbReference type="EMBL" id="UGHZ01000001">
    <property type="protein sequence ID" value="STP09523.1"/>
    <property type="molecule type" value="Genomic_DNA"/>
</dbReference>
<evidence type="ECO:0000256" key="10">
    <source>
        <dbReference type="ARBA" id="ARBA00023027"/>
    </source>
</evidence>
<evidence type="ECO:0000256" key="1">
    <source>
        <dbReference type="ARBA" id="ARBA00004067"/>
    </source>
</evidence>
<dbReference type="NCBIfam" id="TIGR00575">
    <property type="entry name" value="dnlj"/>
    <property type="match status" value="1"/>
</dbReference>
<evidence type="ECO:0000256" key="7">
    <source>
        <dbReference type="ARBA" id="ARBA00022763"/>
    </source>
</evidence>
<dbReference type="PROSITE" id="PS01055">
    <property type="entry name" value="DNA_LIGASE_N1"/>
    <property type="match status" value="1"/>
</dbReference>
<dbReference type="Gene3D" id="3.40.50.10190">
    <property type="entry name" value="BRCT domain"/>
    <property type="match status" value="1"/>
</dbReference>
<dbReference type="GO" id="GO:0006260">
    <property type="term" value="P:DNA replication"/>
    <property type="evidence" value="ECO:0007669"/>
    <property type="project" value="UniProtKB-KW"/>
</dbReference>
<feature type="binding site" evidence="14">
    <location>
        <begin position="79"/>
        <end position="80"/>
    </location>
    <ligand>
        <name>NAD(+)</name>
        <dbReference type="ChEBI" id="CHEBI:57540"/>
    </ligand>
</feature>
<dbReference type="InterPro" id="IPR041663">
    <property type="entry name" value="DisA/LigA_HHH"/>
</dbReference>
<dbReference type="GO" id="GO:0003911">
    <property type="term" value="F:DNA ligase (NAD+) activity"/>
    <property type="evidence" value="ECO:0007669"/>
    <property type="project" value="UniProtKB-UniRule"/>
</dbReference>
<evidence type="ECO:0000313" key="18">
    <source>
        <dbReference type="Proteomes" id="UP000255335"/>
    </source>
</evidence>
<dbReference type="InterPro" id="IPR013839">
    <property type="entry name" value="DNAligase_adenylation"/>
</dbReference>
<evidence type="ECO:0000256" key="4">
    <source>
        <dbReference type="ARBA" id="ARBA00022598"/>
    </source>
</evidence>
<evidence type="ECO:0000256" key="9">
    <source>
        <dbReference type="ARBA" id="ARBA00022842"/>
    </source>
</evidence>
<dbReference type="Gene3D" id="1.10.150.20">
    <property type="entry name" value="5' to 3' exonuclease, C-terminal subdomain"/>
    <property type="match status" value="2"/>
</dbReference>
<dbReference type="InterPro" id="IPR012340">
    <property type="entry name" value="NA-bd_OB-fold"/>
</dbReference>
<keyword evidence="11 14" id="KW-0234">DNA repair</keyword>
<evidence type="ECO:0000256" key="15">
    <source>
        <dbReference type="RuleBase" id="RU000618"/>
    </source>
</evidence>
<feature type="active site" description="N6-AMP-lysine intermediate" evidence="14">
    <location>
        <position position="110"/>
    </location>
</feature>
<dbReference type="SUPFAM" id="SSF47781">
    <property type="entry name" value="RuvA domain 2-like"/>
    <property type="match status" value="1"/>
</dbReference>
<keyword evidence="9 14" id="KW-0460">Magnesium</keyword>
<dbReference type="SUPFAM" id="SSF50249">
    <property type="entry name" value="Nucleic acid-binding proteins"/>
    <property type="match status" value="1"/>
</dbReference>
<dbReference type="Pfam" id="PF14520">
    <property type="entry name" value="HHH_5"/>
    <property type="match status" value="1"/>
</dbReference>
<reference evidence="17 18" key="1">
    <citation type="submission" date="2018-06" db="EMBL/GenBank/DDBJ databases">
        <authorList>
            <consortium name="Pathogen Informatics"/>
            <person name="Doyle S."/>
        </authorList>
    </citation>
    <scope>NUCLEOTIDE SEQUENCE [LARGE SCALE GENOMIC DNA]</scope>
    <source>
        <strain evidence="17 18">NCTC12221</strain>
    </source>
</reference>
<dbReference type="InterPro" id="IPR001357">
    <property type="entry name" value="BRCT_dom"/>
</dbReference>
<dbReference type="InterPro" id="IPR018239">
    <property type="entry name" value="DNA_ligase_AS"/>
</dbReference>
<comment type="caution">
    <text evidence="14">Lacks conserved residue(s) required for the propagation of feature annotation.</text>
</comment>
<evidence type="ECO:0000256" key="3">
    <source>
        <dbReference type="ARBA" id="ARBA00013308"/>
    </source>
</evidence>
<gene>
    <name evidence="17" type="primary">ligA_1</name>
    <name evidence="14" type="synonym">ligA</name>
    <name evidence="17" type="ORF">NCTC12221_00968</name>
</gene>
<evidence type="ECO:0000259" key="16">
    <source>
        <dbReference type="PROSITE" id="PS50172"/>
    </source>
</evidence>
<dbReference type="FunFam" id="2.40.50.140:FF:000012">
    <property type="entry name" value="DNA ligase"/>
    <property type="match status" value="1"/>
</dbReference>
<evidence type="ECO:0000256" key="13">
    <source>
        <dbReference type="ARBA" id="ARBA00060881"/>
    </source>
</evidence>
<dbReference type="InterPro" id="IPR033136">
    <property type="entry name" value="DNA_ligase_CS"/>
</dbReference>
<dbReference type="GO" id="GO:0046872">
    <property type="term" value="F:metal ion binding"/>
    <property type="evidence" value="ECO:0007669"/>
    <property type="project" value="UniProtKB-KW"/>
</dbReference>
<feature type="domain" description="BRCT" evidence="16">
    <location>
        <begin position="573"/>
        <end position="651"/>
    </location>
</feature>
<keyword evidence="5 14" id="KW-0235">DNA replication</keyword>
<dbReference type="InterPro" id="IPR003583">
    <property type="entry name" value="Hlx-hairpin-Hlx_DNA-bd_motif"/>
</dbReference>
<dbReference type="Pfam" id="PF03120">
    <property type="entry name" value="OB_DNA_ligase"/>
    <property type="match status" value="1"/>
</dbReference>
<feature type="binding site" evidence="14">
    <location>
        <position position="401"/>
    </location>
    <ligand>
        <name>Zn(2+)</name>
        <dbReference type="ChEBI" id="CHEBI:29105"/>
    </ligand>
</feature>
<dbReference type="CDD" id="cd17748">
    <property type="entry name" value="BRCT_DNA_ligase_like"/>
    <property type="match status" value="1"/>
</dbReference>
<dbReference type="SMART" id="SM00532">
    <property type="entry name" value="LIGANc"/>
    <property type="match status" value="1"/>
</dbReference>
<keyword evidence="14" id="KW-0464">Manganese</keyword>
<evidence type="ECO:0000313" key="17">
    <source>
        <dbReference type="EMBL" id="STP09523.1"/>
    </source>
</evidence>
<dbReference type="Pfam" id="PF01653">
    <property type="entry name" value="DNA_ligase_aden"/>
    <property type="match status" value="1"/>
</dbReference>
<dbReference type="Pfam" id="PF12826">
    <property type="entry name" value="HHH_2"/>
    <property type="match status" value="1"/>
</dbReference>
<organism evidence="17 18">
    <name type="scientific">Helicobacter cinaedi</name>
    <dbReference type="NCBI Taxonomy" id="213"/>
    <lineage>
        <taxon>Bacteria</taxon>
        <taxon>Pseudomonadati</taxon>
        <taxon>Campylobacterota</taxon>
        <taxon>Epsilonproteobacteria</taxon>
        <taxon>Campylobacterales</taxon>
        <taxon>Helicobacteraceae</taxon>
        <taxon>Helicobacter</taxon>
    </lineage>
</organism>